<feature type="domain" description="Cytochrome c" evidence="6">
    <location>
        <begin position="343"/>
        <end position="475"/>
    </location>
</feature>
<proteinExistence type="predicted"/>
<evidence type="ECO:0000259" key="6">
    <source>
        <dbReference type="PROSITE" id="PS51007"/>
    </source>
</evidence>
<dbReference type="GO" id="GO:0004130">
    <property type="term" value="F:cytochrome-c peroxidase activity"/>
    <property type="evidence" value="ECO:0007669"/>
    <property type="project" value="TreeGrafter"/>
</dbReference>
<dbReference type="InterPro" id="IPR036909">
    <property type="entry name" value="Cyt_c-like_dom_sf"/>
</dbReference>
<dbReference type="PIRSF" id="PIRSF028099">
    <property type="entry name" value="DUF1111"/>
    <property type="match status" value="1"/>
</dbReference>
<accession>A0A430KQ71</accession>
<feature type="region of interest" description="Disordered" evidence="5">
    <location>
        <begin position="20"/>
        <end position="41"/>
    </location>
</feature>
<dbReference type="Pfam" id="PF06537">
    <property type="entry name" value="DHOR"/>
    <property type="match status" value="1"/>
</dbReference>
<dbReference type="Proteomes" id="UP000283087">
    <property type="component" value="Unassembled WGS sequence"/>
</dbReference>
<comment type="caution">
    <text evidence="7">The sequence shown here is derived from an EMBL/GenBank/DDBJ whole genome shotgun (WGS) entry which is preliminary data.</text>
</comment>
<dbReference type="PANTHER" id="PTHR30600">
    <property type="entry name" value="CYTOCHROME C PEROXIDASE-RELATED"/>
    <property type="match status" value="1"/>
</dbReference>
<dbReference type="AlphaFoldDB" id="A0A430KQ71"/>
<evidence type="ECO:0000256" key="4">
    <source>
        <dbReference type="PROSITE-ProRule" id="PRU00433"/>
    </source>
</evidence>
<organism evidence="7 8">
    <name type="scientific">Amphritea opalescens</name>
    <dbReference type="NCBI Taxonomy" id="2490544"/>
    <lineage>
        <taxon>Bacteria</taxon>
        <taxon>Pseudomonadati</taxon>
        <taxon>Pseudomonadota</taxon>
        <taxon>Gammaproteobacteria</taxon>
        <taxon>Oceanospirillales</taxon>
        <taxon>Oceanospirillaceae</taxon>
        <taxon>Amphritea</taxon>
    </lineage>
</organism>
<evidence type="ECO:0000256" key="3">
    <source>
        <dbReference type="ARBA" id="ARBA00023004"/>
    </source>
</evidence>
<gene>
    <name evidence="7" type="ORF">EH243_12470</name>
</gene>
<evidence type="ECO:0000256" key="5">
    <source>
        <dbReference type="SAM" id="MobiDB-lite"/>
    </source>
</evidence>
<evidence type="ECO:0000313" key="7">
    <source>
        <dbReference type="EMBL" id="RTE65493.1"/>
    </source>
</evidence>
<keyword evidence="1 4" id="KW-0349">Heme</keyword>
<sequence length="475" mass="52097">MLALLSTSAPAAEEVDQLAIYTPGEERPGGETSHRKPRDRHVFSQPSANMSFADRLSFGLGDSLFDKIWVPSPSSTTASDGLGPLYNARSCDQCHQRDGRGQPKANWPEALATSLFLRLSIPPQTDTQRQQLKRGRIGAIPDPTYGIQLQNRAINGLDAEGHMQITYTESQVSLADGTQVSLRKPTYHISELKYGPLHSQIMLSPRLAPPMLGLGLLEAIPDSAIMALSDPDDLNGDGISGRPNWVWDQQQEQLAIGRFGWKAGNPSVLQQTVSALSHDIGIGTPYQPSPYGDCTVRQTACLAQPEGNTPQQDNSEASAELVELLVFYSRNLAPPVRPDAQQPEVLRGKAIFQRSGCSNCHQPSFETPNEPNLAEQSAQQIWPYTDLLLHDMGEGLADHRPEYSATGREWKTPPLWGIGLTNTVNGHQYFLHDGRARTLLEAILWHGGEAANARQKVINLATSERHALITFLESL</sequence>
<dbReference type="GO" id="GO:0046872">
    <property type="term" value="F:metal ion binding"/>
    <property type="evidence" value="ECO:0007669"/>
    <property type="project" value="UniProtKB-KW"/>
</dbReference>
<feature type="compositionally biased region" description="Basic and acidic residues" evidence="5">
    <location>
        <begin position="24"/>
        <end position="34"/>
    </location>
</feature>
<dbReference type="GO" id="GO:0020037">
    <property type="term" value="F:heme binding"/>
    <property type="evidence" value="ECO:0007669"/>
    <property type="project" value="InterPro"/>
</dbReference>
<dbReference type="PROSITE" id="PS51007">
    <property type="entry name" value="CYTC"/>
    <property type="match status" value="1"/>
</dbReference>
<name>A0A430KQ71_9GAMM</name>
<reference evidence="7 8" key="1">
    <citation type="submission" date="2018-11" db="EMBL/GenBank/DDBJ databases">
        <title>The draft genome sequence of Amphritea opalescens ANRC-JH13T.</title>
        <authorList>
            <person name="Fang Z."/>
            <person name="Zhang Y."/>
            <person name="Han X."/>
        </authorList>
    </citation>
    <scope>NUCLEOTIDE SEQUENCE [LARGE SCALE GENOMIC DNA]</scope>
    <source>
        <strain evidence="7 8">ANRC-JH13</strain>
    </source>
</reference>
<dbReference type="InterPro" id="IPR051395">
    <property type="entry name" value="Cytochrome_c_Peroxidase/MauG"/>
</dbReference>
<dbReference type="InterPro" id="IPR009056">
    <property type="entry name" value="Cyt_c-like_dom"/>
</dbReference>
<keyword evidence="8" id="KW-1185">Reference proteome</keyword>
<dbReference type="GO" id="GO:0009055">
    <property type="term" value="F:electron transfer activity"/>
    <property type="evidence" value="ECO:0007669"/>
    <property type="project" value="InterPro"/>
</dbReference>
<dbReference type="InterPro" id="IPR010538">
    <property type="entry name" value="DHOR"/>
</dbReference>
<dbReference type="Gene3D" id="1.10.760.10">
    <property type="entry name" value="Cytochrome c-like domain"/>
    <property type="match status" value="1"/>
</dbReference>
<protein>
    <submittedName>
        <fullName evidence="7">Thiol oxidoreductase</fullName>
    </submittedName>
</protein>
<dbReference type="EMBL" id="RQXW01000010">
    <property type="protein sequence ID" value="RTE65493.1"/>
    <property type="molecule type" value="Genomic_DNA"/>
</dbReference>
<dbReference type="PANTHER" id="PTHR30600:SF4">
    <property type="entry name" value="CYTOCHROME C DOMAIN-CONTAINING PROTEIN"/>
    <property type="match status" value="1"/>
</dbReference>
<dbReference type="OrthoDB" id="9805202at2"/>
<evidence type="ECO:0000313" key="8">
    <source>
        <dbReference type="Proteomes" id="UP000283087"/>
    </source>
</evidence>
<keyword evidence="2 4" id="KW-0479">Metal-binding</keyword>
<keyword evidence="3 4" id="KW-0408">Iron</keyword>
<evidence type="ECO:0000256" key="1">
    <source>
        <dbReference type="ARBA" id="ARBA00022617"/>
    </source>
</evidence>
<evidence type="ECO:0000256" key="2">
    <source>
        <dbReference type="ARBA" id="ARBA00022723"/>
    </source>
</evidence>
<dbReference type="SUPFAM" id="SSF46626">
    <property type="entry name" value="Cytochrome c"/>
    <property type="match status" value="1"/>
</dbReference>